<dbReference type="Gene3D" id="1.10.287.1060">
    <property type="entry name" value="ESAT-6-like"/>
    <property type="match status" value="1"/>
</dbReference>
<name>A0ABS7RMU8_9ACTN</name>
<comment type="caution">
    <text evidence="1">The sequence shown here is derived from an EMBL/GenBank/DDBJ whole genome shotgun (WGS) entry which is preliminary data.</text>
</comment>
<dbReference type="Proteomes" id="UP000754710">
    <property type="component" value="Unassembled WGS sequence"/>
</dbReference>
<protein>
    <submittedName>
        <fullName evidence="1">WXG100 family type VII secretion target</fullName>
    </submittedName>
</protein>
<sequence>MSDHFTLDVDPSRLRAVAAQLDELSAHVRTKAGRVSATPAEIGDRWQGRAAASVKQNMSALGAQMDRYDERFHQAATALRGLAGEYEHALEVEVPELNRRYAAAQTDYDTAVGRADGEHRAATGDLSGPGTRAVRAELDQVRSLAVSGAYEDRRQAWHTLEVDFGHYKELLRQKTRATSDALASAVVVDVSDAQVEEFRRRSAEAGRPSPMSIGALERFDDTVFTLAGDARYAADGREAAEQLGEILREGGRSEDEIAEYVALLETSSPAFRKAFAEALDPAELVELQFSAHFITGDDTTGQGEIVTAVARILALGSNADVQGDYPVDPGVYDKLLDAYAGWGTSEGEGLMLLAEVVHAGQGGTATWDPAVLTRVGDAVLAFEREQVGAYGDWGWSQVNHGWRPVTEPGLRDYGDSNLMDPLAMVLDSMHHDPVAAQDFLTQDAAADTGKLHYLYDRTAGQYFDAFGYSLGGLLDSATTFVGAGGPGSRDHVSAEIANDLVTWVADHPDRWRVTMDQDVVDILTRFMPAVNHPGSTMAPVIEGDPDAPYSWQRLTLPNLEADDLSTVMQLAFGLDYYSDEGRPQFQQFSAVQAAALRSDFMEVAALHGLDEGHLETLAAEQGELKQRTIDWLTESMKAQGAEADEANEAAREAADFVGGLLTDQIPVSKLGGPAGSVAGAGVEGIKNWALDQWLPLTDHQGEMQAEGHAEAIKNRIHGPDTYLNWLDEAGLLGGDADVERYAAQNPDRASFTVVGDDGRRHMMDVSRMRSEALAAAAEQDWDSPATQRWEDFMRYYQTEGEPFLSDHDINSNFQLGTLVEDSQ</sequence>
<gene>
    <name evidence="1" type="ORF">K1X13_16210</name>
</gene>
<keyword evidence="2" id="KW-1185">Reference proteome</keyword>
<evidence type="ECO:0000313" key="1">
    <source>
        <dbReference type="EMBL" id="MBY9076378.1"/>
    </source>
</evidence>
<reference evidence="1 2" key="1">
    <citation type="submission" date="2021-08" db="EMBL/GenBank/DDBJ databases">
        <title>Nocardioides bacterium WL0053 sp. nov., isolated from the sediment.</title>
        <authorList>
            <person name="Wang L."/>
            <person name="Zhang D."/>
            <person name="Zhang A."/>
        </authorList>
    </citation>
    <scope>NUCLEOTIDE SEQUENCE [LARGE SCALE GENOMIC DNA]</scope>
    <source>
        <strain evidence="1 2">WL0053</strain>
    </source>
</reference>
<dbReference type="InterPro" id="IPR036689">
    <property type="entry name" value="ESAT-6-like_sf"/>
</dbReference>
<dbReference type="RefSeq" id="WP_221026188.1">
    <property type="nucleotide sequence ID" value="NZ_JAIEZQ010000003.1"/>
</dbReference>
<dbReference type="InterPro" id="IPR010310">
    <property type="entry name" value="T7SS_ESAT-6-like"/>
</dbReference>
<dbReference type="EMBL" id="JAIEZQ010000003">
    <property type="protein sequence ID" value="MBY9076378.1"/>
    <property type="molecule type" value="Genomic_DNA"/>
</dbReference>
<evidence type="ECO:0000313" key="2">
    <source>
        <dbReference type="Proteomes" id="UP000754710"/>
    </source>
</evidence>
<proteinExistence type="predicted"/>
<organism evidence="1 2">
    <name type="scientific">Nocardioides jiangsuensis</name>
    <dbReference type="NCBI Taxonomy" id="2866161"/>
    <lineage>
        <taxon>Bacteria</taxon>
        <taxon>Bacillati</taxon>
        <taxon>Actinomycetota</taxon>
        <taxon>Actinomycetes</taxon>
        <taxon>Propionibacteriales</taxon>
        <taxon>Nocardioidaceae</taxon>
        <taxon>Nocardioides</taxon>
    </lineage>
</organism>
<dbReference type="Pfam" id="PF06013">
    <property type="entry name" value="WXG100"/>
    <property type="match status" value="1"/>
</dbReference>
<accession>A0ABS7RMU8</accession>
<dbReference type="SUPFAM" id="SSF140453">
    <property type="entry name" value="EsxAB dimer-like"/>
    <property type="match status" value="1"/>
</dbReference>